<keyword evidence="2" id="KW-1185">Reference proteome</keyword>
<sequence length="143" mass="14673">MIVAAFVDAERAVADWVNSLDGSLVGVGHPLAKGAHLTALRGAASACYALISLLPGSVALGPENPDHRARISASIYGPTKEAATAAAVAYANALLTLDGRRQPMGQAVICLVVDPDSISGPSWAPEPTGPRLLVDADFYLRAA</sequence>
<reference evidence="1 2" key="1">
    <citation type="journal article" date="2015" name="Int. J. Syst. Evol. Microbiol.">
        <title>Micromonospora costi sp. nov., isolated from a leaf of Costus speciosus.</title>
        <authorList>
            <person name="Thawai C."/>
        </authorList>
    </citation>
    <scope>NUCLEOTIDE SEQUENCE [LARGE SCALE GENOMIC DNA]</scope>
    <source>
        <strain evidence="1 2">CS1-12</strain>
    </source>
</reference>
<evidence type="ECO:0008006" key="3">
    <source>
        <dbReference type="Google" id="ProtNLM"/>
    </source>
</evidence>
<gene>
    <name evidence="1" type="ORF">D7193_15310</name>
</gene>
<dbReference type="AlphaFoldDB" id="A0A3B0A613"/>
<protein>
    <recommendedName>
        <fullName evidence="3">DUF3168 domain-containing protein</fullName>
    </recommendedName>
</protein>
<organism evidence="1 2">
    <name type="scientific">Micromonospora costi</name>
    <dbReference type="NCBI Taxonomy" id="1530042"/>
    <lineage>
        <taxon>Bacteria</taxon>
        <taxon>Bacillati</taxon>
        <taxon>Actinomycetota</taxon>
        <taxon>Actinomycetes</taxon>
        <taxon>Micromonosporales</taxon>
        <taxon>Micromonosporaceae</taxon>
        <taxon>Micromonospora</taxon>
    </lineage>
</organism>
<proteinExistence type="predicted"/>
<dbReference type="Proteomes" id="UP000279968">
    <property type="component" value="Unassembled WGS sequence"/>
</dbReference>
<evidence type="ECO:0000313" key="1">
    <source>
        <dbReference type="EMBL" id="RKN55952.1"/>
    </source>
</evidence>
<accession>A0A3B0A613</accession>
<evidence type="ECO:0000313" key="2">
    <source>
        <dbReference type="Proteomes" id="UP000279968"/>
    </source>
</evidence>
<dbReference type="EMBL" id="RBAN01000002">
    <property type="protein sequence ID" value="RKN55952.1"/>
    <property type="molecule type" value="Genomic_DNA"/>
</dbReference>
<name>A0A3B0A613_9ACTN</name>
<comment type="caution">
    <text evidence="1">The sequence shown here is derived from an EMBL/GenBank/DDBJ whole genome shotgun (WGS) entry which is preliminary data.</text>
</comment>